<evidence type="ECO:0000313" key="3">
    <source>
        <dbReference type="Proteomes" id="UP000006727"/>
    </source>
</evidence>
<reference evidence="1 3" key="2">
    <citation type="journal article" date="2018" name="Plant J.">
        <title>The Physcomitrella patens chromosome-scale assembly reveals moss genome structure and evolution.</title>
        <authorList>
            <person name="Lang D."/>
            <person name="Ullrich K.K."/>
            <person name="Murat F."/>
            <person name="Fuchs J."/>
            <person name="Jenkins J."/>
            <person name="Haas F.B."/>
            <person name="Piednoel M."/>
            <person name="Gundlach H."/>
            <person name="Van Bel M."/>
            <person name="Meyberg R."/>
            <person name="Vives C."/>
            <person name="Morata J."/>
            <person name="Symeonidi A."/>
            <person name="Hiss M."/>
            <person name="Muchero W."/>
            <person name="Kamisugi Y."/>
            <person name="Saleh O."/>
            <person name="Blanc G."/>
            <person name="Decker E.L."/>
            <person name="van Gessel N."/>
            <person name="Grimwood J."/>
            <person name="Hayes R.D."/>
            <person name="Graham S.W."/>
            <person name="Gunter L.E."/>
            <person name="McDaniel S.F."/>
            <person name="Hoernstein S.N.W."/>
            <person name="Larsson A."/>
            <person name="Li F.W."/>
            <person name="Perroud P.F."/>
            <person name="Phillips J."/>
            <person name="Ranjan P."/>
            <person name="Rokshar D.S."/>
            <person name="Rothfels C.J."/>
            <person name="Schneider L."/>
            <person name="Shu S."/>
            <person name="Stevenson D.W."/>
            <person name="Thummler F."/>
            <person name="Tillich M."/>
            <person name="Villarreal Aguilar J.C."/>
            <person name="Widiez T."/>
            <person name="Wong G.K."/>
            <person name="Wymore A."/>
            <person name="Zhang Y."/>
            <person name="Zimmer A.D."/>
            <person name="Quatrano R.S."/>
            <person name="Mayer K.F.X."/>
            <person name="Goodstein D."/>
            <person name="Casacuberta J.M."/>
            <person name="Vandepoele K."/>
            <person name="Reski R."/>
            <person name="Cuming A.C."/>
            <person name="Tuskan G.A."/>
            <person name="Maumus F."/>
            <person name="Salse J."/>
            <person name="Schmutz J."/>
            <person name="Rensing S.A."/>
        </authorList>
    </citation>
    <scope>NUCLEOTIDE SEQUENCE [LARGE SCALE GENOMIC DNA]</scope>
    <source>
        <strain evidence="2 3">cv. Gransden 2004</strain>
    </source>
</reference>
<name>A0A2K1KMB1_PHYPA</name>
<sequence>MYHINGGCKLANPILPTLIFLPYPPQKILHPWFSNKITNPRQKGNEVCETDSAAVVDQNRELQIGHGCCQFGNIMGL</sequence>
<reference evidence="1 3" key="1">
    <citation type="journal article" date="2008" name="Science">
        <title>The Physcomitrella genome reveals evolutionary insights into the conquest of land by plants.</title>
        <authorList>
            <person name="Rensing S."/>
            <person name="Lang D."/>
            <person name="Zimmer A."/>
            <person name="Terry A."/>
            <person name="Salamov A."/>
            <person name="Shapiro H."/>
            <person name="Nishiyama T."/>
            <person name="Perroud P.-F."/>
            <person name="Lindquist E."/>
            <person name="Kamisugi Y."/>
            <person name="Tanahashi T."/>
            <person name="Sakakibara K."/>
            <person name="Fujita T."/>
            <person name="Oishi K."/>
            <person name="Shin-I T."/>
            <person name="Kuroki Y."/>
            <person name="Toyoda A."/>
            <person name="Suzuki Y."/>
            <person name="Hashimoto A."/>
            <person name="Yamaguchi K."/>
            <person name="Sugano A."/>
            <person name="Kohara Y."/>
            <person name="Fujiyama A."/>
            <person name="Anterola A."/>
            <person name="Aoki S."/>
            <person name="Ashton N."/>
            <person name="Barbazuk W.B."/>
            <person name="Barker E."/>
            <person name="Bennetzen J."/>
            <person name="Bezanilla M."/>
            <person name="Blankenship R."/>
            <person name="Cho S.H."/>
            <person name="Dutcher S."/>
            <person name="Estelle M."/>
            <person name="Fawcett J.A."/>
            <person name="Gundlach H."/>
            <person name="Hanada K."/>
            <person name="Heyl A."/>
            <person name="Hicks K.A."/>
            <person name="Hugh J."/>
            <person name="Lohr M."/>
            <person name="Mayer K."/>
            <person name="Melkozernov A."/>
            <person name="Murata T."/>
            <person name="Nelson D."/>
            <person name="Pils B."/>
            <person name="Prigge M."/>
            <person name="Reiss B."/>
            <person name="Renner T."/>
            <person name="Rombauts S."/>
            <person name="Rushton P."/>
            <person name="Sanderfoot A."/>
            <person name="Schween G."/>
            <person name="Shiu S.-H."/>
            <person name="Stueber K."/>
            <person name="Theodoulou F.L."/>
            <person name="Tu H."/>
            <person name="Van de Peer Y."/>
            <person name="Verrier P.J."/>
            <person name="Waters E."/>
            <person name="Wood A."/>
            <person name="Yang L."/>
            <person name="Cove D."/>
            <person name="Cuming A."/>
            <person name="Hasebe M."/>
            <person name="Lucas S."/>
            <person name="Mishler D.B."/>
            <person name="Reski R."/>
            <person name="Grigoriev I."/>
            <person name="Quatrano R.S."/>
            <person name="Boore J.L."/>
        </authorList>
    </citation>
    <scope>NUCLEOTIDE SEQUENCE [LARGE SCALE GENOMIC DNA]</scope>
    <source>
        <strain evidence="2 3">cv. Gransden 2004</strain>
    </source>
</reference>
<dbReference type="AlphaFoldDB" id="A0A2K1KMB1"/>
<dbReference type="Proteomes" id="UP000006727">
    <property type="component" value="Chromosome 4"/>
</dbReference>
<dbReference type="Gramene" id="Pp3c4_5178V3.1">
    <property type="protein sequence ID" value="PAC:32922638.CDS.1"/>
    <property type="gene ID" value="Pp3c4_5178"/>
</dbReference>
<keyword evidence="3" id="KW-1185">Reference proteome</keyword>
<gene>
    <name evidence="1" type="ORF">PHYPA_005799</name>
</gene>
<dbReference type="EnsemblPlants" id="Pp3c4_5178V3.1">
    <property type="protein sequence ID" value="PAC:32922638.CDS.1"/>
    <property type="gene ID" value="Pp3c4_5178"/>
</dbReference>
<reference evidence="2" key="3">
    <citation type="submission" date="2020-12" db="UniProtKB">
        <authorList>
            <consortium name="EnsemblPlants"/>
        </authorList>
    </citation>
    <scope>IDENTIFICATION</scope>
</reference>
<accession>A0A2K1KMB1</accession>
<protein>
    <submittedName>
        <fullName evidence="1 2">Uncharacterized protein</fullName>
    </submittedName>
</protein>
<organism evidence="1">
    <name type="scientific">Physcomitrium patens</name>
    <name type="common">Spreading-leaved earth moss</name>
    <name type="synonym">Physcomitrella patens</name>
    <dbReference type="NCBI Taxonomy" id="3218"/>
    <lineage>
        <taxon>Eukaryota</taxon>
        <taxon>Viridiplantae</taxon>
        <taxon>Streptophyta</taxon>
        <taxon>Embryophyta</taxon>
        <taxon>Bryophyta</taxon>
        <taxon>Bryophytina</taxon>
        <taxon>Bryopsida</taxon>
        <taxon>Funariidae</taxon>
        <taxon>Funariales</taxon>
        <taxon>Funariaceae</taxon>
        <taxon>Physcomitrium</taxon>
    </lineage>
</organism>
<dbReference type="InParanoid" id="A0A2K1KMB1"/>
<proteinExistence type="predicted"/>
<evidence type="ECO:0000313" key="1">
    <source>
        <dbReference type="EMBL" id="PNR54906.1"/>
    </source>
</evidence>
<evidence type="ECO:0000313" key="2">
    <source>
        <dbReference type="EnsemblPlants" id="PAC:32922638.CDS.1"/>
    </source>
</evidence>
<dbReference type="EMBL" id="ABEU02000004">
    <property type="protein sequence ID" value="PNR54906.1"/>
    <property type="molecule type" value="Genomic_DNA"/>
</dbReference>